<accession>A0ACC0JRW4</accession>
<proteinExistence type="predicted"/>
<comment type="caution">
    <text evidence="1">The sequence shown here is derived from an EMBL/GenBank/DDBJ whole genome shotgun (WGS) entry which is preliminary data.</text>
</comment>
<evidence type="ECO:0000313" key="1">
    <source>
        <dbReference type="EMBL" id="KAI8426912.1"/>
    </source>
</evidence>
<keyword evidence="2" id="KW-1185">Reference proteome</keyword>
<organism evidence="1 2">
    <name type="scientific">Choristoneura fumiferana</name>
    <name type="common">Spruce budworm moth</name>
    <name type="synonym">Archips fumiferana</name>
    <dbReference type="NCBI Taxonomy" id="7141"/>
    <lineage>
        <taxon>Eukaryota</taxon>
        <taxon>Metazoa</taxon>
        <taxon>Ecdysozoa</taxon>
        <taxon>Arthropoda</taxon>
        <taxon>Hexapoda</taxon>
        <taxon>Insecta</taxon>
        <taxon>Pterygota</taxon>
        <taxon>Neoptera</taxon>
        <taxon>Endopterygota</taxon>
        <taxon>Lepidoptera</taxon>
        <taxon>Glossata</taxon>
        <taxon>Ditrysia</taxon>
        <taxon>Tortricoidea</taxon>
        <taxon>Tortricidae</taxon>
        <taxon>Tortricinae</taxon>
        <taxon>Choristoneura</taxon>
    </lineage>
</organism>
<reference evidence="1 2" key="1">
    <citation type="journal article" date="2022" name="Genome Biol. Evol.">
        <title>The Spruce Budworm Genome: Reconstructing the Evolutionary History of Antifreeze Proteins.</title>
        <authorList>
            <person name="Beliveau C."/>
            <person name="Gagne P."/>
            <person name="Picq S."/>
            <person name="Vernygora O."/>
            <person name="Keeling C.I."/>
            <person name="Pinkney K."/>
            <person name="Doucet D."/>
            <person name="Wen F."/>
            <person name="Johnston J.S."/>
            <person name="Maaroufi H."/>
            <person name="Boyle B."/>
            <person name="Laroche J."/>
            <person name="Dewar K."/>
            <person name="Juretic N."/>
            <person name="Blackburn G."/>
            <person name="Nisole A."/>
            <person name="Brunet B."/>
            <person name="Brandao M."/>
            <person name="Lumley L."/>
            <person name="Duan J."/>
            <person name="Quan G."/>
            <person name="Lucarotti C.J."/>
            <person name="Roe A.D."/>
            <person name="Sperling F.A.H."/>
            <person name="Levesque R.C."/>
            <person name="Cusson M."/>
        </authorList>
    </citation>
    <scope>NUCLEOTIDE SEQUENCE [LARGE SCALE GENOMIC DNA]</scope>
    <source>
        <strain evidence="1">Glfc:IPQL:Cfum</strain>
    </source>
</reference>
<name>A0ACC0JRW4_CHOFU</name>
<dbReference type="EMBL" id="CM046126">
    <property type="protein sequence ID" value="KAI8426912.1"/>
    <property type="molecule type" value="Genomic_DNA"/>
</dbReference>
<sequence>MRSFITLLPLLLYQCYALSSDSHASNRARILHDEELLALGGTITLTEPETKVNNCLMHHKLNEINFAFTNPEHFNFTYHFFKYKTNIHTSKVYKIIKDLPKGAALHLHDVTILGPDYLMNITYMDHLYVCFAKDKVQFKFSDKMPTDPCSRHWQLMSEARRLSGNVTNFDAELRKHFTLVVDDPAKVYPTIKNTWEAFMNYLITVGSMLTYRPVWEEYFYDALKAFREQNIMYIEVRSTMPKLYDLDGTTYDPLITAKVYKKSLNKFMKDYPDFTGAKLIYSPFRNTDKKSVAEYLELALRIKAEMPDIFAGFDLVGQEDKGKPLIEFADELTAAAENLTYFFHAGETDWYGTSTDGNLVDAILLGAKRLGHAYALAKHPLLIKEVLKRDIALEVNVISNTVLSLVRDVRNHPLALFLAQGLPVVLSSDDPGAWDADLISEDFYVAFVGVASKSSDLRLLKQLILNSLEYSALEIDAKKTALNKFNSVWNDFINSFKCSAY</sequence>
<protein>
    <submittedName>
        <fullName evidence="1">Uncharacterized protein</fullName>
    </submittedName>
</protein>
<dbReference type="Proteomes" id="UP001064048">
    <property type="component" value="Chromosome 26"/>
</dbReference>
<evidence type="ECO:0000313" key="2">
    <source>
        <dbReference type="Proteomes" id="UP001064048"/>
    </source>
</evidence>
<gene>
    <name evidence="1" type="ORF">MSG28_014582</name>
</gene>